<dbReference type="Proteomes" id="UP000005756">
    <property type="component" value="Unassembled WGS sequence"/>
</dbReference>
<reference evidence="2 3" key="1">
    <citation type="submission" date="2011-10" db="EMBL/GenBank/DDBJ databases">
        <authorList>
            <person name="Quillaguamn J."/>
            <person name="Guzmn D."/>
            <person name="Balderrama-Subieta A."/>
            <person name="Cardona-Ortuo C."/>
            <person name="Guevara-Martnez M."/>
            <person name="Callisaya-Quispe N."/>
        </authorList>
    </citation>
    <scope>NUCLEOTIDE SEQUENCE [LARGE SCALE GENOMIC DNA]</scope>
    <source>
        <strain evidence="2 3">LC1</strain>
    </source>
</reference>
<gene>
    <name evidence="2" type="ORF">KUC_0045</name>
</gene>
<proteinExistence type="predicted"/>
<evidence type="ECO:0000256" key="1">
    <source>
        <dbReference type="SAM" id="MobiDB-lite"/>
    </source>
</evidence>
<protein>
    <submittedName>
        <fullName evidence="2">Uncharacterized protein</fullName>
    </submittedName>
</protein>
<dbReference type="EMBL" id="JH393257">
    <property type="protein sequence ID" value="EHJ93101.1"/>
    <property type="molecule type" value="Genomic_DNA"/>
</dbReference>
<evidence type="ECO:0000313" key="2">
    <source>
        <dbReference type="EMBL" id="EHJ93101.1"/>
    </source>
</evidence>
<sequence>MCLKKWATAQVPTIIGAILKRQHATETNAKYGNDNNNDNDDSSSRHFLFL</sequence>
<evidence type="ECO:0000313" key="3">
    <source>
        <dbReference type="Proteomes" id="UP000005756"/>
    </source>
</evidence>
<feature type="region of interest" description="Disordered" evidence="1">
    <location>
        <begin position="28"/>
        <end position="50"/>
    </location>
</feature>
<dbReference type="AlphaFoldDB" id="A0A7U9C4N9"/>
<organism evidence="2 3">
    <name type="scientific">Vreelandella boliviensis LC1</name>
    <dbReference type="NCBI Taxonomy" id="1072583"/>
    <lineage>
        <taxon>Bacteria</taxon>
        <taxon>Pseudomonadati</taxon>
        <taxon>Pseudomonadota</taxon>
        <taxon>Gammaproteobacteria</taxon>
        <taxon>Oceanospirillales</taxon>
        <taxon>Halomonadaceae</taxon>
        <taxon>Vreelandella</taxon>
    </lineage>
</organism>
<name>A0A7U9C4N9_9GAMM</name>
<accession>A0A7U9C4N9</accession>